<sequence>MIGNPLIIEKQYNCTIEVLWNAISNPNAMKEWYFDVKGFELEVGNQFEFYAGEYLHECRIEDVFLYHKLVYTWTYPIYEGESEVTFLINPDKEFENYSQLKLIHDGIASFPQDDANFSRNSFEAGWEELLEISLREYVE</sequence>
<evidence type="ECO:0000256" key="1">
    <source>
        <dbReference type="ARBA" id="ARBA00006817"/>
    </source>
</evidence>
<keyword evidence="4" id="KW-1185">Reference proteome</keyword>
<dbReference type="OrthoDB" id="2355173at2"/>
<evidence type="ECO:0000313" key="3">
    <source>
        <dbReference type="EMBL" id="RLZ09102.1"/>
    </source>
</evidence>
<dbReference type="SUPFAM" id="SSF55961">
    <property type="entry name" value="Bet v1-like"/>
    <property type="match status" value="1"/>
</dbReference>
<dbReference type="AlphaFoldDB" id="A0A3L9M8I2"/>
<dbReference type="Proteomes" id="UP000275348">
    <property type="component" value="Unassembled WGS sequence"/>
</dbReference>
<accession>A0A3L9M8I2</accession>
<protein>
    <submittedName>
        <fullName evidence="3">SRPBCC domain-containing protein</fullName>
    </submittedName>
</protein>
<proteinExistence type="inferred from homology"/>
<dbReference type="CDD" id="cd07814">
    <property type="entry name" value="SRPBCC_CalC_Aha1-like"/>
    <property type="match status" value="1"/>
</dbReference>
<dbReference type="InterPro" id="IPR023393">
    <property type="entry name" value="START-like_dom_sf"/>
</dbReference>
<organism evidence="3 4">
    <name type="scientific">Faecalibacter macacae</name>
    <dbReference type="NCBI Taxonomy" id="1859289"/>
    <lineage>
        <taxon>Bacteria</taxon>
        <taxon>Pseudomonadati</taxon>
        <taxon>Bacteroidota</taxon>
        <taxon>Flavobacteriia</taxon>
        <taxon>Flavobacteriales</taxon>
        <taxon>Weeksellaceae</taxon>
        <taxon>Faecalibacter</taxon>
    </lineage>
</organism>
<dbReference type="Gene3D" id="3.30.530.20">
    <property type="match status" value="1"/>
</dbReference>
<evidence type="ECO:0000313" key="4">
    <source>
        <dbReference type="Proteomes" id="UP000275348"/>
    </source>
</evidence>
<name>A0A3L9M8I2_9FLAO</name>
<gene>
    <name evidence="3" type="ORF">EAH69_08795</name>
</gene>
<dbReference type="Pfam" id="PF08327">
    <property type="entry name" value="AHSA1"/>
    <property type="match status" value="1"/>
</dbReference>
<comment type="similarity">
    <text evidence="1">Belongs to the AHA1 family.</text>
</comment>
<feature type="domain" description="Activator of Hsp90 ATPase homologue 1/2-like C-terminal" evidence="2">
    <location>
        <begin position="14"/>
        <end position="139"/>
    </location>
</feature>
<dbReference type="EMBL" id="RDOJ01000011">
    <property type="protein sequence ID" value="RLZ09102.1"/>
    <property type="molecule type" value="Genomic_DNA"/>
</dbReference>
<reference evidence="3 4" key="1">
    <citation type="submission" date="2018-10" db="EMBL/GenBank/DDBJ databases">
        <authorList>
            <person name="Chen X."/>
        </authorList>
    </citation>
    <scope>NUCLEOTIDE SEQUENCE [LARGE SCALE GENOMIC DNA]</scope>
    <source>
        <strain evidence="3 4">YIM 102668</strain>
    </source>
</reference>
<dbReference type="RefSeq" id="WP_121934829.1">
    <property type="nucleotide sequence ID" value="NZ_RDOJ01000011.1"/>
</dbReference>
<dbReference type="InterPro" id="IPR013538">
    <property type="entry name" value="ASHA1/2-like_C"/>
</dbReference>
<comment type="caution">
    <text evidence="3">The sequence shown here is derived from an EMBL/GenBank/DDBJ whole genome shotgun (WGS) entry which is preliminary data.</text>
</comment>
<evidence type="ECO:0000259" key="2">
    <source>
        <dbReference type="Pfam" id="PF08327"/>
    </source>
</evidence>